<accession>A0ABY0V6N9</accession>
<dbReference type="EMBL" id="LT629792">
    <property type="protein sequence ID" value="SDT91088.1"/>
    <property type="molecule type" value="Genomic_DNA"/>
</dbReference>
<feature type="compositionally biased region" description="Basic and acidic residues" evidence="1">
    <location>
        <begin position="368"/>
        <end position="388"/>
    </location>
</feature>
<dbReference type="Pfam" id="PF09754">
    <property type="entry name" value="PAC2"/>
    <property type="match status" value="1"/>
</dbReference>
<dbReference type="Gene3D" id="1.10.287.100">
    <property type="match status" value="1"/>
</dbReference>
<organism evidence="2 3">
    <name type="scientific">Schaalia radingae</name>
    <dbReference type="NCBI Taxonomy" id="131110"/>
    <lineage>
        <taxon>Bacteria</taxon>
        <taxon>Bacillati</taxon>
        <taxon>Actinomycetota</taxon>
        <taxon>Actinomycetes</taxon>
        <taxon>Actinomycetales</taxon>
        <taxon>Actinomycetaceae</taxon>
        <taxon>Schaalia</taxon>
    </lineage>
</organism>
<evidence type="ECO:0000313" key="3">
    <source>
        <dbReference type="Proteomes" id="UP000198976"/>
    </source>
</evidence>
<gene>
    <name evidence="2" type="ORF">SAMN04489714_0810</name>
</gene>
<feature type="region of interest" description="Disordered" evidence="1">
    <location>
        <begin position="306"/>
        <end position="331"/>
    </location>
</feature>
<evidence type="ECO:0000313" key="2">
    <source>
        <dbReference type="EMBL" id="SDT91088.1"/>
    </source>
</evidence>
<protein>
    <submittedName>
        <fullName evidence="2">Predicted ATP-dependent carboligase, ATP-grasp superfamily</fullName>
    </submittedName>
</protein>
<dbReference type="Proteomes" id="UP000198976">
    <property type="component" value="Chromosome I"/>
</dbReference>
<feature type="compositionally biased region" description="Polar residues" evidence="1">
    <location>
        <begin position="356"/>
        <end position="367"/>
    </location>
</feature>
<dbReference type="Gene3D" id="3.40.50.10900">
    <property type="entry name" value="PAC-like subunit"/>
    <property type="match status" value="1"/>
</dbReference>
<proteinExistence type="predicted"/>
<sequence>MADNTLDQFLDDQEAYDDGPAKGARAPILLTHFDGAMDAGTAGHLAIEQLLHTLDTQRVATFESDMFIDYRSHRPVMNIDDWVTTSLEVPEIALDLVYDDAGVPLLVLHGPEPDAKWETFVRAVSHLAEQAGVEISFSLHGIPSGVPHTRPTPVHMHATDGSLLPEQPQMSGTMRFPAPMTSFLQSHLASQGIDGVTMLAAVPYYMSDTQYPRAASALLTSLSDYADLSLPVGDLERGASEEIDQVTQLIEANEEVSRTIAALEKHYDALATASNSTETFRLPDSESSAMSAEDITETIEEFLRTRSQRSAEADATSANTDEATQGDEEDQVTIDDVLDRLEEGSFHARPARGAESESSARPSQGQRETVEDVLRRLRDRGNDSEATERNQTLRHRADPTWGPPQQPSDD</sequence>
<dbReference type="InterPro" id="IPR038389">
    <property type="entry name" value="PSMG2_sf"/>
</dbReference>
<reference evidence="2 3" key="1">
    <citation type="submission" date="2016-10" db="EMBL/GenBank/DDBJ databases">
        <authorList>
            <person name="Varghese N."/>
            <person name="Submissions S."/>
        </authorList>
    </citation>
    <scope>NUCLEOTIDE SEQUENCE [LARGE SCALE GENOMIC DNA]</scope>
    <source>
        <strain evidence="2 3">DSM 9169</strain>
    </source>
</reference>
<keyword evidence="3" id="KW-1185">Reference proteome</keyword>
<dbReference type="InterPro" id="IPR019151">
    <property type="entry name" value="Proteasome_assmbl_chaperone_2"/>
</dbReference>
<name>A0ABY0V6N9_9ACTO</name>
<dbReference type="RefSeq" id="WP_070725905.1">
    <property type="nucleotide sequence ID" value="NZ_LT629792.1"/>
</dbReference>
<feature type="compositionally biased region" description="Pro residues" evidence="1">
    <location>
        <begin position="401"/>
        <end position="410"/>
    </location>
</feature>
<evidence type="ECO:0000256" key="1">
    <source>
        <dbReference type="SAM" id="MobiDB-lite"/>
    </source>
</evidence>
<feature type="region of interest" description="Disordered" evidence="1">
    <location>
        <begin position="346"/>
        <end position="410"/>
    </location>
</feature>
<dbReference type="SUPFAM" id="SSF159659">
    <property type="entry name" value="Cgl1923-like"/>
    <property type="match status" value="1"/>
</dbReference>